<organism evidence="2 3">
    <name type="scientific">Macrolepiota fuliginosa MF-IS2</name>
    <dbReference type="NCBI Taxonomy" id="1400762"/>
    <lineage>
        <taxon>Eukaryota</taxon>
        <taxon>Fungi</taxon>
        <taxon>Dikarya</taxon>
        <taxon>Basidiomycota</taxon>
        <taxon>Agaricomycotina</taxon>
        <taxon>Agaricomycetes</taxon>
        <taxon>Agaricomycetidae</taxon>
        <taxon>Agaricales</taxon>
        <taxon>Agaricineae</taxon>
        <taxon>Agaricaceae</taxon>
        <taxon>Macrolepiota</taxon>
    </lineage>
</organism>
<dbReference type="Proteomes" id="UP000807342">
    <property type="component" value="Unassembled WGS sequence"/>
</dbReference>
<dbReference type="AlphaFoldDB" id="A0A9P5WYS1"/>
<proteinExistence type="predicted"/>
<feature type="compositionally biased region" description="Polar residues" evidence="1">
    <location>
        <begin position="1"/>
        <end position="13"/>
    </location>
</feature>
<evidence type="ECO:0000313" key="2">
    <source>
        <dbReference type="EMBL" id="KAF9440972.1"/>
    </source>
</evidence>
<reference evidence="2" key="1">
    <citation type="submission" date="2020-11" db="EMBL/GenBank/DDBJ databases">
        <authorList>
            <consortium name="DOE Joint Genome Institute"/>
            <person name="Ahrendt S."/>
            <person name="Riley R."/>
            <person name="Andreopoulos W."/>
            <person name="Labutti K."/>
            <person name="Pangilinan J."/>
            <person name="Ruiz-Duenas F.J."/>
            <person name="Barrasa J.M."/>
            <person name="Sanchez-Garcia M."/>
            <person name="Camarero S."/>
            <person name="Miyauchi S."/>
            <person name="Serrano A."/>
            <person name="Linde D."/>
            <person name="Babiker R."/>
            <person name="Drula E."/>
            <person name="Ayuso-Fernandez I."/>
            <person name="Pacheco R."/>
            <person name="Padilla G."/>
            <person name="Ferreira P."/>
            <person name="Barriuso J."/>
            <person name="Kellner H."/>
            <person name="Castanera R."/>
            <person name="Alfaro M."/>
            <person name="Ramirez L."/>
            <person name="Pisabarro A.G."/>
            <person name="Kuo A."/>
            <person name="Tritt A."/>
            <person name="Lipzen A."/>
            <person name="He G."/>
            <person name="Yan M."/>
            <person name="Ng V."/>
            <person name="Cullen D."/>
            <person name="Martin F."/>
            <person name="Rosso M.-N."/>
            <person name="Henrissat B."/>
            <person name="Hibbett D."/>
            <person name="Martinez A.T."/>
            <person name="Grigoriev I.V."/>
        </authorList>
    </citation>
    <scope>NUCLEOTIDE SEQUENCE</scope>
    <source>
        <strain evidence="2">MF-IS2</strain>
    </source>
</reference>
<evidence type="ECO:0000313" key="3">
    <source>
        <dbReference type="Proteomes" id="UP000807342"/>
    </source>
</evidence>
<protein>
    <submittedName>
        <fullName evidence="2">Uncharacterized protein</fullName>
    </submittedName>
</protein>
<feature type="region of interest" description="Disordered" evidence="1">
    <location>
        <begin position="1"/>
        <end position="24"/>
    </location>
</feature>
<accession>A0A9P5WYS1</accession>
<comment type="caution">
    <text evidence="2">The sequence shown here is derived from an EMBL/GenBank/DDBJ whole genome shotgun (WGS) entry which is preliminary data.</text>
</comment>
<evidence type="ECO:0000256" key="1">
    <source>
        <dbReference type="SAM" id="MobiDB-lite"/>
    </source>
</evidence>
<keyword evidence="3" id="KW-1185">Reference proteome</keyword>
<sequence length="194" mass="21106">MSTTTFIFSTPPKSFNKDNDTEDSTDGEMNIHLYNDTLASLLKWIEEGKFNDETNSDAQETLVKHIYTVAKWFNLVKILTLPTPSPPPPCMRPHSNEEDIHMEPPIPTCVFSEAATQTPAPIHVVTMSPPPPPSVLSANSIPAAAMTSKPGPLPRPSFAEAAAKTLHPITPQPPSKAPQGAILSKHSKQPYFAT</sequence>
<gene>
    <name evidence="2" type="ORF">P691DRAFT_766939</name>
</gene>
<name>A0A9P5WYS1_9AGAR</name>
<feature type="region of interest" description="Disordered" evidence="1">
    <location>
        <begin position="146"/>
        <end position="194"/>
    </location>
</feature>
<dbReference type="EMBL" id="MU152138">
    <property type="protein sequence ID" value="KAF9440972.1"/>
    <property type="molecule type" value="Genomic_DNA"/>
</dbReference>